<proteinExistence type="predicted"/>
<dbReference type="Pfam" id="PF26351">
    <property type="entry name" value="DUF8091"/>
    <property type="match status" value="1"/>
</dbReference>
<evidence type="ECO:0000313" key="2">
    <source>
        <dbReference type="EMBL" id="SFI91621.1"/>
    </source>
</evidence>
<protein>
    <recommendedName>
        <fullName evidence="1">DUF8091 domain-containing protein</fullName>
    </recommendedName>
</protein>
<organism evidence="2 3">
    <name type="scientific">Treponema bryantii</name>
    <dbReference type="NCBI Taxonomy" id="163"/>
    <lineage>
        <taxon>Bacteria</taxon>
        <taxon>Pseudomonadati</taxon>
        <taxon>Spirochaetota</taxon>
        <taxon>Spirochaetia</taxon>
        <taxon>Spirochaetales</taxon>
        <taxon>Treponemataceae</taxon>
        <taxon>Treponema</taxon>
    </lineage>
</organism>
<evidence type="ECO:0000259" key="1">
    <source>
        <dbReference type="Pfam" id="PF26351"/>
    </source>
</evidence>
<dbReference type="Proteomes" id="UP000182737">
    <property type="component" value="Unassembled WGS sequence"/>
</dbReference>
<keyword evidence="3" id="KW-1185">Reference proteome</keyword>
<dbReference type="RefSeq" id="WP_074932589.1">
    <property type="nucleotide sequence ID" value="NZ_FORI01000008.1"/>
</dbReference>
<gene>
    <name evidence="2" type="ORF">SAMN04487775_10830</name>
</gene>
<dbReference type="AlphaFoldDB" id="A0A1I3M3N3"/>
<name>A0A1I3M3N3_9SPIR</name>
<evidence type="ECO:0000313" key="3">
    <source>
        <dbReference type="Proteomes" id="UP000182737"/>
    </source>
</evidence>
<sequence>MGFSTLNESKLHNSLKILYQEIYEGQTEVEQDGHIYDIVSKNGNVIEIQTKNLAKLLTKILDTIEKGHNVKLVHPVPVITRIELQDENGKIISNRKSPKKGSIYGIFRELTGIYPLITNPHFSLEVLEIEMTEERTRTTEPVQSKNGRRRFRRNWIKTGKRLDSIINTTRFSKPEDYLKLLPPLPQPFCAKDLKAALDKNPDIPKHTADAHLIVWVLSHAGLIEQVEMNARSKFYMVVSTLRPGSGTAGSTTVGP</sequence>
<accession>A0A1I3M3N3</accession>
<feature type="domain" description="DUF8091" evidence="1">
    <location>
        <begin position="10"/>
        <end position="171"/>
    </location>
</feature>
<dbReference type="OrthoDB" id="358981at2"/>
<dbReference type="EMBL" id="FORI01000008">
    <property type="protein sequence ID" value="SFI91621.1"/>
    <property type="molecule type" value="Genomic_DNA"/>
</dbReference>
<reference evidence="3" key="1">
    <citation type="submission" date="2016-10" db="EMBL/GenBank/DDBJ databases">
        <authorList>
            <person name="Varghese N."/>
            <person name="Submissions S."/>
        </authorList>
    </citation>
    <scope>NUCLEOTIDE SEQUENCE [LARGE SCALE GENOMIC DNA]</scope>
    <source>
        <strain evidence="3">XBD1002</strain>
    </source>
</reference>
<dbReference type="InterPro" id="IPR058404">
    <property type="entry name" value="DUF8091"/>
</dbReference>